<evidence type="ECO:0000313" key="3">
    <source>
        <dbReference type="Proteomes" id="UP000054144"/>
    </source>
</evidence>
<feature type="region of interest" description="Disordered" evidence="1">
    <location>
        <begin position="1"/>
        <end position="26"/>
    </location>
</feature>
<keyword evidence="3" id="KW-1185">Reference proteome</keyword>
<name>A0A0D7AH09_9AGAR</name>
<dbReference type="EMBL" id="KN881668">
    <property type="protein sequence ID" value="KIY51170.1"/>
    <property type="molecule type" value="Genomic_DNA"/>
</dbReference>
<gene>
    <name evidence="2" type="ORF">FISHEDRAFT_71034</name>
</gene>
<evidence type="ECO:0000256" key="1">
    <source>
        <dbReference type="SAM" id="MobiDB-lite"/>
    </source>
</evidence>
<evidence type="ECO:0000313" key="2">
    <source>
        <dbReference type="EMBL" id="KIY51170.1"/>
    </source>
</evidence>
<organism evidence="2 3">
    <name type="scientific">Fistulina hepatica ATCC 64428</name>
    <dbReference type="NCBI Taxonomy" id="1128425"/>
    <lineage>
        <taxon>Eukaryota</taxon>
        <taxon>Fungi</taxon>
        <taxon>Dikarya</taxon>
        <taxon>Basidiomycota</taxon>
        <taxon>Agaricomycotina</taxon>
        <taxon>Agaricomycetes</taxon>
        <taxon>Agaricomycetidae</taxon>
        <taxon>Agaricales</taxon>
        <taxon>Fistulinaceae</taxon>
        <taxon>Fistulina</taxon>
    </lineage>
</organism>
<protein>
    <submittedName>
        <fullName evidence="2">Uncharacterized protein</fullName>
    </submittedName>
</protein>
<dbReference type="AlphaFoldDB" id="A0A0D7AH09"/>
<dbReference type="Proteomes" id="UP000054144">
    <property type="component" value="Unassembled WGS sequence"/>
</dbReference>
<proteinExistence type="predicted"/>
<accession>A0A0D7AH09</accession>
<sequence>MDVVRTPSTDCRRASEPPGATTTRKRKLREKWVGRNCKPPPCVGAPGHDGNLRARHYLSFEVISHTIIIDPSSFFSILLDPSPLDHHLLNPSPSRPPSARRPSPFPLHYFYLDCHPHIAAAQLTVPHTAASGARAAVGHLPFNALFTHPALTFGGGMQPQGPVLPLDSRAVMESKVPCTTYQMSNGSV</sequence>
<reference evidence="2 3" key="1">
    <citation type="journal article" date="2015" name="Fungal Genet. Biol.">
        <title>Evolution of novel wood decay mechanisms in Agaricales revealed by the genome sequences of Fistulina hepatica and Cylindrobasidium torrendii.</title>
        <authorList>
            <person name="Floudas D."/>
            <person name="Held B.W."/>
            <person name="Riley R."/>
            <person name="Nagy L.G."/>
            <person name="Koehler G."/>
            <person name="Ransdell A.S."/>
            <person name="Younus H."/>
            <person name="Chow J."/>
            <person name="Chiniquy J."/>
            <person name="Lipzen A."/>
            <person name="Tritt A."/>
            <person name="Sun H."/>
            <person name="Haridas S."/>
            <person name="LaButti K."/>
            <person name="Ohm R.A."/>
            <person name="Kues U."/>
            <person name="Blanchette R.A."/>
            <person name="Grigoriev I.V."/>
            <person name="Minto R.E."/>
            <person name="Hibbett D.S."/>
        </authorList>
    </citation>
    <scope>NUCLEOTIDE SEQUENCE [LARGE SCALE GENOMIC DNA]</scope>
    <source>
        <strain evidence="2 3">ATCC 64428</strain>
    </source>
</reference>